<reference evidence="2 3" key="1">
    <citation type="submission" date="2020-05" db="EMBL/GenBank/DDBJ databases">
        <title>WGS assembly of Panicum virgatum.</title>
        <authorList>
            <person name="Lovell J.T."/>
            <person name="Jenkins J."/>
            <person name="Shu S."/>
            <person name="Juenger T.E."/>
            <person name="Schmutz J."/>
        </authorList>
    </citation>
    <scope>NUCLEOTIDE SEQUENCE</scope>
    <source>
        <strain evidence="2">AP13</strain>
        <strain evidence="3">cv. AP13</strain>
    </source>
</reference>
<organism evidence="2 3">
    <name type="scientific">Panicum virgatum</name>
    <name type="common">Blackwell switchgrass</name>
    <dbReference type="NCBI Taxonomy" id="38727"/>
    <lineage>
        <taxon>Eukaryota</taxon>
        <taxon>Viridiplantae</taxon>
        <taxon>Streptophyta</taxon>
        <taxon>Embryophyta</taxon>
        <taxon>Tracheophyta</taxon>
        <taxon>Spermatophyta</taxon>
        <taxon>Magnoliopsida</taxon>
        <taxon>Liliopsida</taxon>
        <taxon>Poales</taxon>
        <taxon>Poaceae</taxon>
        <taxon>PACMAD clade</taxon>
        <taxon>Panicoideae</taxon>
        <taxon>Panicodae</taxon>
        <taxon>Paniceae</taxon>
        <taxon>Panicinae</taxon>
        <taxon>Panicum</taxon>
        <taxon>Panicum sect. Hiantes</taxon>
    </lineage>
</organism>
<evidence type="ECO:0000313" key="3">
    <source>
        <dbReference type="Proteomes" id="UP000823388"/>
    </source>
</evidence>
<name>A0A8T0T1V5_PANVG</name>
<evidence type="ECO:0000256" key="1">
    <source>
        <dbReference type="SAM" id="MobiDB-lite"/>
    </source>
</evidence>
<dbReference type="EMBL" id="CM029045">
    <property type="protein sequence ID" value="KAG2602317.1"/>
    <property type="molecule type" value="Genomic_DNA"/>
</dbReference>
<keyword evidence="3" id="KW-1185">Reference proteome</keyword>
<dbReference type="Proteomes" id="UP000823388">
    <property type="component" value="Chromosome 5K"/>
</dbReference>
<feature type="region of interest" description="Disordered" evidence="1">
    <location>
        <begin position="38"/>
        <end position="88"/>
    </location>
</feature>
<evidence type="ECO:0000313" key="2">
    <source>
        <dbReference type="EMBL" id="KAG2602316.1"/>
    </source>
</evidence>
<dbReference type="EMBL" id="CM029045">
    <property type="protein sequence ID" value="KAG2602316.1"/>
    <property type="molecule type" value="Genomic_DNA"/>
</dbReference>
<sequence length="128" mass="14011">MRLYYADNNWFPLPFIPAPECPCPSPLLSSSPHLLSLPRAAPRATPPRMLSRRASLDPGEQSRRSGPHGGATRGREGPALAARARGRAEVLKDEASSCSQHSWSIFEARCSVLAPFVGMFLLVFTRQP</sequence>
<dbReference type="AlphaFoldDB" id="A0A8T0T1V5"/>
<comment type="caution">
    <text evidence="2">The sequence shown here is derived from an EMBL/GenBank/DDBJ whole genome shotgun (WGS) entry which is preliminary data.</text>
</comment>
<feature type="compositionally biased region" description="Low complexity" evidence="1">
    <location>
        <begin position="38"/>
        <end position="49"/>
    </location>
</feature>
<gene>
    <name evidence="2" type="ORF">PVAP13_5KG672200</name>
</gene>
<accession>A0A8T0T1V5</accession>
<proteinExistence type="predicted"/>
<protein>
    <submittedName>
        <fullName evidence="2">Uncharacterized protein</fullName>
    </submittedName>
</protein>